<comment type="caution">
    <text evidence="2">The sequence shown here is derived from an EMBL/GenBank/DDBJ whole genome shotgun (WGS) entry which is preliminary data.</text>
</comment>
<feature type="signal peptide" evidence="1">
    <location>
        <begin position="1"/>
        <end position="21"/>
    </location>
</feature>
<feature type="chain" id="PRO_5046783476" evidence="1">
    <location>
        <begin position="22"/>
        <end position="318"/>
    </location>
</feature>
<accession>A0ABT7CUI4</accession>
<keyword evidence="3" id="KW-1185">Reference proteome</keyword>
<gene>
    <name evidence="2" type="ORF">QNI19_31110</name>
</gene>
<dbReference type="Proteomes" id="UP001228581">
    <property type="component" value="Unassembled WGS sequence"/>
</dbReference>
<dbReference type="EMBL" id="JASJOT010000032">
    <property type="protein sequence ID" value="MDJ1497429.1"/>
    <property type="molecule type" value="Genomic_DNA"/>
</dbReference>
<dbReference type="RefSeq" id="WP_314002994.1">
    <property type="nucleotide sequence ID" value="NZ_JASJOT010000032.1"/>
</dbReference>
<protein>
    <submittedName>
        <fullName evidence="2">HEAT repeat domain-containing protein</fullName>
    </submittedName>
</protein>
<evidence type="ECO:0000313" key="2">
    <source>
        <dbReference type="EMBL" id="MDJ1497429.1"/>
    </source>
</evidence>
<organism evidence="2 3">
    <name type="scientific">Xanthocytophaga flava</name>
    <dbReference type="NCBI Taxonomy" id="3048013"/>
    <lineage>
        <taxon>Bacteria</taxon>
        <taxon>Pseudomonadati</taxon>
        <taxon>Bacteroidota</taxon>
        <taxon>Cytophagia</taxon>
        <taxon>Cytophagales</taxon>
        <taxon>Rhodocytophagaceae</taxon>
        <taxon>Xanthocytophaga</taxon>
    </lineage>
</organism>
<name>A0ABT7CUI4_9BACT</name>
<sequence length="318" mass="36171">MKRLNIYFLMGFLFTGLSAMATTWDEPWQDKIIREADSFVLAKVLSFDAEKGVEIKILKNLAGKELPVQTKITGFYLLHLCSRSGNEGPEFYFKGVDSCYFFLKKNDKGNQAIATPTSGYAVLKDGNVYATYRHSYHQAIVLSDTYEQTMTAIFNNYHGLTYDKNFIKSYVEKYLSLKPAGFSKDEIPTFCAQHVALESIYHLQLTEYYTLILPFLYHTENMHNQISAARALTWYHSKEAQEALLKMIEDKKTNIFAQVICIWALEDSKPVAQKEKLTKIAKDASTEENGFGGNIMDPRVCTSFPTVKGAIDAMIQKL</sequence>
<proteinExistence type="predicted"/>
<keyword evidence="1" id="KW-0732">Signal</keyword>
<evidence type="ECO:0000256" key="1">
    <source>
        <dbReference type="SAM" id="SignalP"/>
    </source>
</evidence>
<reference evidence="2 3" key="1">
    <citation type="submission" date="2023-05" db="EMBL/GenBank/DDBJ databases">
        <authorList>
            <person name="Zhang X."/>
        </authorList>
    </citation>
    <scope>NUCLEOTIDE SEQUENCE [LARGE SCALE GENOMIC DNA]</scope>
    <source>
        <strain evidence="2 3">DM2B3-1</strain>
    </source>
</reference>
<evidence type="ECO:0000313" key="3">
    <source>
        <dbReference type="Proteomes" id="UP001228581"/>
    </source>
</evidence>